<accession>A0AA34R3Q1</accession>
<dbReference type="InterPro" id="IPR001624">
    <property type="entry name" value="FliE"/>
</dbReference>
<dbReference type="KEGG" id="bhr:BH0292"/>
<dbReference type="Proteomes" id="UP000008834">
    <property type="component" value="Chromosome"/>
</dbReference>
<dbReference type="RefSeq" id="WP_012422066.1">
    <property type="nucleotide sequence ID" value="NC_010673.1"/>
</dbReference>
<evidence type="ECO:0000256" key="2">
    <source>
        <dbReference type="ARBA" id="ARBA00009272"/>
    </source>
</evidence>
<keyword evidence="5" id="KW-0969">Cilium</keyword>
<comment type="similarity">
    <text evidence="2">Belongs to the FliE family.</text>
</comment>
<dbReference type="GO" id="GO:0003774">
    <property type="term" value="F:cytoskeletal motor activity"/>
    <property type="evidence" value="ECO:0007669"/>
    <property type="project" value="InterPro"/>
</dbReference>
<evidence type="ECO:0000313" key="6">
    <source>
        <dbReference type="Proteomes" id="UP000008834"/>
    </source>
</evidence>
<gene>
    <name evidence="5" type="ordered locus">BH0292</name>
</gene>
<dbReference type="Pfam" id="PF02049">
    <property type="entry name" value="FliE"/>
    <property type="match status" value="1"/>
</dbReference>
<sequence length="109" mass="12574">MRVDSFFTDNDVYLIRKNPLHFGRSSSGFDVKREEKDKTFKDLFFNLMSDVNNSQLDVSKMSQQAILKPNDIDVHDIVISMSKANMNLSITKAIVEKSIKAYQDIINIR</sequence>
<reference evidence="6" key="1">
    <citation type="submission" date="2004-12" db="EMBL/GenBank/DDBJ databases">
        <title>The genome sequence of Borrelia hermsii and Borrelia turicatae: comparative analysis of two agents of endemic N. America relapsing fever.</title>
        <authorList>
            <person name="Porcella S.F."/>
            <person name="Raffel S.J."/>
            <person name="Schrumpf M.E."/>
            <person name="Montgomery B."/>
            <person name="Smith T."/>
            <person name="Schwan T.G."/>
        </authorList>
    </citation>
    <scope>NUCLEOTIDE SEQUENCE [LARGE SCALE GENOMIC DNA]</scope>
    <source>
        <strain evidence="6">HS1 / DAH</strain>
    </source>
</reference>
<dbReference type="GeneID" id="71843106"/>
<organism evidence="5 6">
    <name type="scientific">Borrelia hermsii (strain HS1 / DAH)</name>
    <dbReference type="NCBI Taxonomy" id="314723"/>
    <lineage>
        <taxon>Bacteria</taxon>
        <taxon>Pseudomonadati</taxon>
        <taxon>Spirochaetota</taxon>
        <taxon>Spirochaetia</taxon>
        <taxon>Spirochaetales</taxon>
        <taxon>Borreliaceae</taxon>
        <taxon>Borrelia</taxon>
    </lineage>
</organism>
<proteinExistence type="inferred from homology"/>
<evidence type="ECO:0000256" key="1">
    <source>
        <dbReference type="ARBA" id="ARBA00004117"/>
    </source>
</evidence>
<dbReference type="PANTHER" id="PTHR34653:SF1">
    <property type="entry name" value="FLAGELLAR HOOK-BASAL BODY COMPLEX PROTEIN FLIE"/>
    <property type="match status" value="1"/>
</dbReference>
<keyword evidence="5" id="KW-0966">Cell projection</keyword>
<dbReference type="AlphaFoldDB" id="A0AA34R3Q1"/>
<dbReference type="EMBL" id="CP000048">
    <property type="protein sequence ID" value="AAX16809.1"/>
    <property type="molecule type" value="Genomic_DNA"/>
</dbReference>
<name>A0AA34R3Q1_BORHD</name>
<dbReference type="NCBIfam" id="TIGR00205">
    <property type="entry name" value="fliE"/>
    <property type="match status" value="1"/>
</dbReference>
<evidence type="ECO:0000313" key="5">
    <source>
        <dbReference type="EMBL" id="AAX16809.1"/>
    </source>
</evidence>
<keyword evidence="3" id="KW-0975">Bacterial flagellum</keyword>
<dbReference type="PRINTS" id="PR01006">
    <property type="entry name" value="FLGHOOKFLIE"/>
</dbReference>
<protein>
    <recommendedName>
        <fullName evidence="4">Flagellar hook-basal body complex protein FliE</fullName>
    </recommendedName>
</protein>
<dbReference type="GO" id="GO:0071973">
    <property type="term" value="P:bacterial-type flagellum-dependent cell motility"/>
    <property type="evidence" value="ECO:0007669"/>
    <property type="project" value="InterPro"/>
</dbReference>
<keyword evidence="5" id="KW-0282">Flagellum</keyword>
<comment type="subcellular location">
    <subcellularLocation>
        <location evidence="1">Bacterial flagellum basal body</location>
    </subcellularLocation>
</comment>
<evidence type="ECO:0000256" key="4">
    <source>
        <dbReference type="NCBIfam" id="TIGR00205"/>
    </source>
</evidence>
<dbReference type="PANTHER" id="PTHR34653">
    <property type="match status" value="1"/>
</dbReference>
<dbReference type="GO" id="GO:0005198">
    <property type="term" value="F:structural molecule activity"/>
    <property type="evidence" value="ECO:0007669"/>
    <property type="project" value="UniProtKB-UniRule"/>
</dbReference>
<dbReference type="GO" id="GO:0009425">
    <property type="term" value="C:bacterial-type flagellum basal body"/>
    <property type="evidence" value="ECO:0007669"/>
    <property type="project" value="UniProtKB-SubCell"/>
</dbReference>
<evidence type="ECO:0000256" key="3">
    <source>
        <dbReference type="ARBA" id="ARBA00023143"/>
    </source>
</evidence>